<keyword evidence="1" id="KW-0614">Plasmid</keyword>
<evidence type="ECO:0000313" key="1">
    <source>
        <dbReference type="EMBL" id="WOJ91718.1"/>
    </source>
</evidence>
<organism evidence="1 2">
    <name type="scientific">Methylocapsa polymorpha</name>
    <dbReference type="NCBI Taxonomy" id="3080828"/>
    <lineage>
        <taxon>Bacteria</taxon>
        <taxon>Pseudomonadati</taxon>
        <taxon>Pseudomonadota</taxon>
        <taxon>Alphaproteobacteria</taxon>
        <taxon>Hyphomicrobiales</taxon>
        <taxon>Beijerinckiaceae</taxon>
        <taxon>Methylocapsa</taxon>
    </lineage>
</organism>
<accession>A0ABZ0HYS6</accession>
<dbReference type="EMBL" id="CP136863">
    <property type="protein sequence ID" value="WOJ91718.1"/>
    <property type="molecule type" value="Genomic_DNA"/>
</dbReference>
<sequence>MAGAYRIFCISKDRYRLDAEGPHPGAVAFINQIYDRSNMPIGWRLKPLVTLQGSKSRLWSSPEDAIASTTLMTAAKARRAIAAFQNPAAAAKGASP</sequence>
<protein>
    <submittedName>
        <fullName evidence="1">Uncharacterized protein</fullName>
    </submittedName>
</protein>
<keyword evidence="2" id="KW-1185">Reference proteome</keyword>
<gene>
    <name evidence="1" type="ORF">RZS28_18495</name>
</gene>
<dbReference type="RefSeq" id="WP_318655146.1">
    <property type="nucleotide sequence ID" value="NZ_CP136863.1"/>
</dbReference>
<name>A0ABZ0HYS6_9HYPH</name>
<evidence type="ECO:0000313" key="2">
    <source>
        <dbReference type="Proteomes" id="UP001626536"/>
    </source>
</evidence>
<geneLocation type="plasmid" evidence="1 2">
    <name>pRX1</name>
</geneLocation>
<proteinExistence type="predicted"/>
<reference evidence="1 2" key="1">
    <citation type="submission" date="2023-10" db="EMBL/GenBank/DDBJ databases">
        <title>Novel methanotroph of the genus Methylocapsa from a subarctic wetland.</title>
        <authorList>
            <person name="Belova S.E."/>
            <person name="Oshkin I.Y."/>
            <person name="Miroshnikov K."/>
            <person name="Dedysh S.N."/>
        </authorList>
    </citation>
    <scope>NUCLEOTIDE SEQUENCE [LARGE SCALE GENOMIC DNA]</scope>
    <source>
        <strain evidence="1 2">RX1</strain>
        <plasmid evidence="1 2">pRX1</plasmid>
    </source>
</reference>
<dbReference type="Proteomes" id="UP001626536">
    <property type="component" value="Plasmid pRX1"/>
</dbReference>